<keyword evidence="3" id="KW-0238">DNA-binding</keyword>
<dbReference type="InterPro" id="IPR036390">
    <property type="entry name" value="WH_DNA-bd_sf"/>
</dbReference>
<sequence>MDKVKAMQTFVRIVEANSFTRAAESLDLPRASLTATLQNLERYLGAQLLQRTTRRLSLTPEGERYYAHCNAILAAIDDAEADFLGEHAGRMQGRLRVDLPGSLGRAIVLPRIGEFRQAYPALDLTISLGDRLVDLTAEGIDCALRVGDLPDSSLVARRIGLMRFVIAATPGYLARRGTPATVDALAEHDAVVHFSGRTGRAFEWTLAGEEKGAGAGSVVRVAIDGGIAVNDAEANLLCALQGLGLAQLARYQVRTHVAQGALAVVLPAMCPTPMPVSLLYPRGRIANPRLQAFASWLAGVFEADPDLRLADT</sequence>
<dbReference type="InterPro" id="IPR005119">
    <property type="entry name" value="LysR_subst-bd"/>
</dbReference>
<keyword evidence="2" id="KW-0805">Transcription regulation</keyword>
<keyword evidence="4" id="KW-0804">Transcription</keyword>
<evidence type="ECO:0000256" key="1">
    <source>
        <dbReference type="ARBA" id="ARBA00009437"/>
    </source>
</evidence>
<dbReference type="Pfam" id="PF00126">
    <property type="entry name" value="HTH_1"/>
    <property type="match status" value="1"/>
</dbReference>
<dbReference type="FunFam" id="1.10.10.10:FF:000001">
    <property type="entry name" value="LysR family transcriptional regulator"/>
    <property type="match status" value="1"/>
</dbReference>
<dbReference type="SUPFAM" id="SSF46785">
    <property type="entry name" value="Winged helix' DNA-binding domain"/>
    <property type="match status" value="1"/>
</dbReference>
<organism evidence="6 7">
    <name type="scientific">Massilia aurea</name>
    <dbReference type="NCBI Taxonomy" id="373040"/>
    <lineage>
        <taxon>Bacteria</taxon>
        <taxon>Pseudomonadati</taxon>
        <taxon>Pseudomonadota</taxon>
        <taxon>Betaproteobacteria</taxon>
        <taxon>Burkholderiales</taxon>
        <taxon>Oxalobacteraceae</taxon>
        <taxon>Telluria group</taxon>
        <taxon>Massilia</taxon>
    </lineage>
</organism>
<dbReference type="AlphaFoldDB" id="A0A7W9WYP6"/>
<dbReference type="RefSeq" id="WP_183552608.1">
    <property type="nucleotide sequence ID" value="NZ_JACHBX010000001.1"/>
</dbReference>
<name>A0A7W9WYP6_9BURK</name>
<feature type="domain" description="HTH lysR-type" evidence="5">
    <location>
        <begin position="1"/>
        <end position="59"/>
    </location>
</feature>
<evidence type="ECO:0000313" key="6">
    <source>
        <dbReference type="EMBL" id="MBB6133293.1"/>
    </source>
</evidence>
<dbReference type="Proteomes" id="UP000540787">
    <property type="component" value="Unassembled WGS sequence"/>
</dbReference>
<dbReference type="InterPro" id="IPR000847">
    <property type="entry name" value="LysR_HTH_N"/>
</dbReference>
<proteinExistence type="inferred from homology"/>
<comment type="caution">
    <text evidence="6">The sequence shown here is derived from an EMBL/GenBank/DDBJ whole genome shotgun (WGS) entry which is preliminary data.</text>
</comment>
<dbReference type="InterPro" id="IPR058163">
    <property type="entry name" value="LysR-type_TF_proteobact-type"/>
</dbReference>
<evidence type="ECO:0000259" key="5">
    <source>
        <dbReference type="PROSITE" id="PS50931"/>
    </source>
</evidence>
<evidence type="ECO:0000313" key="7">
    <source>
        <dbReference type="Proteomes" id="UP000540787"/>
    </source>
</evidence>
<dbReference type="CDD" id="cd08472">
    <property type="entry name" value="PBP2_CrgA_like_3"/>
    <property type="match status" value="1"/>
</dbReference>
<evidence type="ECO:0000256" key="3">
    <source>
        <dbReference type="ARBA" id="ARBA00023125"/>
    </source>
</evidence>
<dbReference type="PANTHER" id="PTHR30537">
    <property type="entry name" value="HTH-TYPE TRANSCRIPTIONAL REGULATOR"/>
    <property type="match status" value="1"/>
</dbReference>
<protein>
    <submittedName>
        <fullName evidence="6">LysR family transcriptional regulator for bpeEF and oprC</fullName>
    </submittedName>
</protein>
<comment type="similarity">
    <text evidence="1">Belongs to the LysR transcriptional regulatory family.</text>
</comment>
<evidence type="ECO:0000256" key="2">
    <source>
        <dbReference type="ARBA" id="ARBA00023015"/>
    </source>
</evidence>
<dbReference type="Gene3D" id="1.10.10.10">
    <property type="entry name" value="Winged helix-like DNA-binding domain superfamily/Winged helix DNA-binding domain"/>
    <property type="match status" value="1"/>
</dbReference>
<dbReference type="GO" id="GO:0003700">
    <property type="term" value="F:DNA-binding transcription factor activity"/>
    <property type="evidence" value="ECO:0007669"/>
    <property type="project" value="InterPro"/>
</dbReference>
<dbReference type="PANTHER" id="PTHR30537:SF72">
    <property type="entry name" value="LYSR FAMILY TRANSCRIPTIONAL REGULATOR"/>
    <property type="match status" value="1"/>
</dbReference>
<dbReference type="Pfam" id="PF03466">
    <property type="entry name" value="LysR_substrate"/>
    <property type="match status" value="1"/>
</dbReference>
<dbReference type="PROSITE" id="PS50931">
    <property type="entry name" value="HTH_LYSR"/>
    <property type="match status" value="1"/>
</dbReference>
<evidence type="ECO:0000256" key="4">
    <source>
        <dbReference type="ARBA" id="ARBA00023163"/>
    </source>
</evidence>
<dbReference type="SUPFAM" id="SSF53850">
    <property type="entry name" value="Periplasmic binding protein-like II"/>
    <property type="match status" value="1"/>
</dbReference>
<accession>A0A7W9WYP6</accession>
<dbReference type="EMBL" id="JACHBX010000001">
    <property type="protein sequence ID" value="MBB6133293.1"/>
    <property type="molecule type" value="Genomic_DNA"/>
</dbReference>
<dbReference type="InterPro" id="IPR036388">
    <property type="entry name" value="WH-like_DNA-bd_sf"/>
</dbReference>
<dbReference type="GO" id="GO:0006351">
    <property type="term" value="P:DNA-templated transcription"/>
    <property type="evidence" value="ECO:0007669"/>
    <property type="project" value="TreeGrafter"/>
</dbReference>
<dbReference type="GO" id="GO:0043565">
    <property type="term" value="F:sequence-specific DNA binding"/>
    <property type="evidence" value="ECO:0007669"/>
    <property type="project" value="TreeGrafter"/>
</dbReference>
<reference evidence="6 7" key="1">
    <citation type="submission" date="2020-08" db="EMBL/GenBank/DDBJ databases">
        <title>The Agave Microbiome: Exploring the role of microbial communities in plant adaptations to desert environments.</title>
        <authorList>
            <person name="Partida-Martinez L.P."/>
        </authorList>
    </citation>
    <scope>NUCLEOTIDE SEQUENCE [LARGE SCALE GENOMIC DNA]</scope>
    <source>
        <strain evidence="6 7">AT3.2</strain>
    </source>
</reference>
<keyword evidence="7" id="KW-1185">Reference proteome</keyword>
<dbReference type="Gene3D" id="3.40.190.290">
    <property type="match status" value="1"/>
</dbReference>
<gene>
    <name evidence="6" type="ORF">HD842_001404</name>
</gene>